<evidence type="ECO:0000313" key="1">
    <source>
        <dbReference type="EMBL" id="KAH7111071.1"/>
    </source>
</evidence>
<gene>
    <name evidence="1" type="ORF">B0J11DRAFT_512247</name>
</gene>
<name>A0A9P9D264_9PLEO</name>
<dbReference type="Proteomes" id="UP000700596">
    <property type="component" value="Unassembled WGS sequence"/>
</dbReference>
<evidence type="ECO:0000313" key="2">
    <source>
        <dbReference type="Proteomes" id="UP000700596"/>
    </source>
</evidence>
<dbReference type="EMBL" id="JAGMWT010000025">
    <property type="protein sequence ID" value="KAH7111071.1"/>
    <property type="molecule type" value="Genomic_DNA"/>
</dbReference>
<comment type="caution">
    <text evidence="1">The sequence shown here is derived from an EMBL/GenBank/DDBJ whole genome shotgun (WGS) entry which is preliminary data.</text>
</comment>
<reference evidence="1" key="1">
    <citation type="journal article" date="2021" name="Nat. Commun.">
        <title>Genetic determinants of endophytism in the Arabidopsis root mycobiome.</title>
        <authorList>
            <person name="Mesny F."/>
            <person name="Miyauchi S."/>
            <person name="Thiergart T."/>
            <person name="Pickel B."/>
            <person name="Atanasova L."/>
            <person name="Karlsson M."/>
            <person name="Huettel B."/>
            <person name="Barry K.W."/>
            <person name="Haridas S."/>
            <person name="Chen C."/>
            <person name="Bauer D."/>
            <person name="Andreopoulos W."/>
            <person name="Pangilinan J."/>
            <person name="LaButti K."/>
            <person name="Riley R."/>
            <person name="Lipzen A."/>
            <person name="Clum A."/>
            <person name="Drula E."/>
            <person name="Henrissat B."/>
            <person name="Kohler A."/>
            <person name="Grigoriev I.V."/>
            <person name="Martin F.M."/>
            <person name="Hacquard S."/>
        </authorList>
    </citation>
    <scope>NUCLEOTIDE SEQUENCE</scope>
    <source>
        <strain evidence="1">MPI-CAGE-CH-0243</strain>
    </source>
</reference>
<keyword evidence="2" id="KW-1185">Reference proteome</keyword>
<dbReference type="AlphaFoldDB" id="A0A9P9D264"/>
<protein>
    <submittedName>
        <fullName evidence="1">Uncharacterized protein</fullName>
    </submittedName>
</protein>
<proteinExistence type="predicted"/>
<accession>A0A9P9D264</accession>
<organism evidence="1 2">
    <name type="scientific">Dendryphion nanum</name>
    <dbReference type="NCBI Taxonomy" id="256645"/>
    <lineage>
        <taxon>Eukaryota</taxon>
        <taxon>Fungi</taxon>
        <taxon>Dikarya</taxon>
        <taxon>Ascomycota</taxon>
        <taxon>Pezizomycotina</taxon>
        <taxon>Dothideomycetes</taxon>
        <taxon>Pleosporomycetidae</taxon>
        <taxon>Pleosporales</taxon>
        <taxon>Torulaceae</taxon>
        <taxon>Dendryphion</taxon>
    </lineage>
</organism>
<sequence length="103" mass="11581">MFFGCGCGFGWPKKGSEELNDLPTLVKSIEDHSPTVGKASLARFFKPKQVYIDRSMSPSPEFMVKSGANWEFEGTREDSLEADWVPEKQAGRSQCSNIRFNLD</sequence>